<dbReference type="InterPro" id="IPR016187">
    <property type="entry name" value="CTDL_fold"/>
</dbReference>
<dbReference type="InterPro" id="IPR042095">
    <property type="entry name" value="SUMF_sf"/>
</dbReference>
<dbReference type="AlphaFoldDB" id="A0A918KRM0"/>
<proteinExistence type="predicted"/>
<evidence type="ECO:0000313" key="3">
    <source>
        <dbReference type="Proteomes" id="UP000626148"/>
    </source>
</evidence>
<dbReference type="PANTHER" id="PTHR23150:SF19">
    <property type="entry name" value="FORMYLGLYCINE-GENERATING ENZYME"/>
    <property type="match status" value="1"/>
</dbReference>
<protein>
    <recommendedName>
        <fullName evidence="1">Sulfatase-modifying factor enzyme-like domain-containing protein</fullName>
    </recommendedName>
</protein>
<organism evidence="2 3">
    <name type="scientific">Saccharospirillum salsuginis</name>
    <dbReference type="NCBI Taxonomy" id="418750"/>
    <lineage>
        <taxon>Bacteria</taxon>
        <taxon>Pseudomonadati</taxon>
        <taxon>Pseudomonadota</taxon>
        <taxon>Gammaproteobacteria</taxon>
        <taxon>Oceanospirillales</taxon>
        <taxon>Saccharospirillaceae</taxon>
        <taxon>Saccharospirillum</taxon>
    </lineage>
</organism>
<gene>
    <name evidence="2" type="ORF">GCM10007392_42900</name>
</gene>
<dbReference type="InterPro" id="IPR005532">
    <property type="entry name" value="SUMF_dom"/>
</dbReference>
<feature type="domain" description="Sulfatase-modifying factor enzyme-like" evidence="1">
    <location>
        <begin position="40"/>
        <end position="299"/>
    </location>
</feature>
<dbReference type="RefSeq" id="WP_189612642.1">
    <property type="nucleotide sequence ID" value="NZ_BMXR01000014.1"/>
</dbReference>
<dbReference type="InterPro" id="IPR051043">
    <property type="entry name" value="Sulfatase_Mod_Factor_Kinase"/>
</dbReference>
<dbReference type="EMBL" id="BMXR01000014">
    <property type="protein sequence ID" value="GGX70839.1"/>
    <property type="molecule type" value="Genomic_DNA"/>
</dbReference>
<dbReference type="Proteomes" id="UP000626148">
    <property type="component" value="Unassembled WGS sequence"/>
</dbReference>
<reference evidence="2" key="1">
    <citation type="journal article" date="2014" name="Int. J. Syst. Evol. Microbiol.">
        <title>Complete genome sequence of Corynebacterium casei LMG S-19264T (=DSM 44701T), isolated from a smear-ripened cheese.</title>
        <authorList>
            <consortium name="US DOE Joint Genome Institute (JGI-PGF)"/>
            <person name="Walter F."/>
            <person name="Albersmeier A."/>
            <person name="Kalinowski J."/>
            <person name="Ruckert C."/>
        </authorList>
    </citation>
    <scope>NUCLEOTIDE SEQUENCE</scope>
    <source>
        <strain evidence="2">KCTC 22169</strain>
    </source>
</reference>
<dbReference type="Gene3D" id="3.90.1580.10">
    <property type="entry name" value="paralog of FGE (formylglycine-generating enzyme)"/>
    <property type="match status" value="1"/>
</dbReference>
<sequence>MLTRHSLCRGTLLIGLPLIAACQDPAPPEDVDALIERTLDNLVYVEGGSFMMGDIGYEVPESDPDGEWVTMADGSKSYRKPFGCNAGCYPMHKVTLTGYYINKYETTYGEYDVYTEANGLPRAMAEVRGKAVAVQPERPVYVGVDWYGARDYCQWLGKITGLAFDLPTEAQWEYAARSRGRAVRYATDNGKMEPGRNYRSLEAEAFVPDVPGRYPPNPLGLYDMTGNVNEWVRDWYHHRYYEQSPELDPQGPEYDNLYATQKVSRGSGLANSDWTRNLVFRRLPRNPENDGSGEGFRCALHSDEPLHDASELPLEGVGAEGDI</sequence>
<dbReference type="PROSITE" id="PS51257">
    <property type="entry name" value="PROKAR_LIPOPROTEIN"/>
    <property type="match status" value="1"/>
</dbReference>
<comment type="caution">
    <text evidence="2">The sequence shown here is derived from an EMBL/GenBank/DDBJ whole genome shotgun (WGS) entry which is preliminary data.</text>
</comment>
<dbReference type="SUPFAM" id="SSF56436">
    <property type="entry name" value="C-type lectin-like"/>
    <property type="match status" value="1"/>
</dbReference>
<keyword evidence="3" id="KW-1185">Reference proteome</keyword>
<name>A0A918KRM0_9GAMM</name>
<dbReference type="Pfam" id="PF03781">
    <property type="entry name" value="FGE-sulfatase"/>
    <property type="match status" value="1"/>
</dbReference>
<reference evidence="2" key="2">
    <citation type="submission" date="2020-09" db="EMBL/GenBank/DDBJ databases">
        <authorList>
            <person name="Sun Q."/>
            <person name="Kim S."/>
        </authorList>
    </citation>
    <scope>NUCLEOTIDE SEQUENCE</scope>
    <source>
        <strain evidence="2">KCTC 22169</strain>
    </source>
</reference>
<accession>A0A918KRM0</accession>
<dbReference type="PANTHER" id="PTHR23150">
    <property type="entry name" value="SULFATASE MODIFYING FACTOR 1, 2"/>
    <property type="match status" value="1"/>
</dbReference>
<evidence type="ECO:0000313" key="2">
    <source>
        <dbReference type="EMBL" id="GGX70839.1"/>
    </source>
</evidence>
<dbReference type="GO" id="GO:0120147">
    <property type="term" value="F:formylglycine-generating oxidase activity"/>
    <property type="evidence" value="ECO:0007669"/>
    <property type="project" value="TreeGrafter"/>
</dbReference>
<evidence type="ECO:0000259" key="1">
    <source>
        <dbReference type="Pfam" id="PF03781"/>
    </source>
</evidence>